<gene>
    <name evidence="1" type="ordered locus">TREPR_1411</name>
</gene>
<dbReference type="GO" id="GO:0006355">
    <property type="term" value="P:regulation of DNA-templated transcription"/>
    <property type="evidence" value="ECO:0007669"/>
    <property type="project" value="InterPro"/>
</dbReference>
<name>F5YQ78_TREPZ</name>
<dbReference type="AlphaFoldDB" id="F5YQ78"/>
<evidence type="ECO:0000313" key="1">
    <source>
        <dbReference type="EMBL" id="AEF86493.1"/>
    </source>
</evidence>
<evidence type="ECO:0008006" key="3">
    <source>
        <dbReference type="Google" id="ProtNLM"/>
    </source>
</evidence>
<accession>F5YQ78</accession>
<proteinExistence type="predicted"/>
<dbReference type="STRING" id="545694.TREPR_1411"/>
<keyword evidence="2" id="KW-1185">Reference proteome</keyword>
<dbReference type="RefSeq" id="WP_015708680.1">
    <property type="nucleotide sequence ID" value="NC_015578.1"/>
</dbReference>
<dbReference type="SUPFAM" id="SSF47598">
    <property type="entry name" value="Ribbon-helix-helix"/>
    <property type="match status" value="1"/>
</dbReference>
<evidence type="ECO:0000313" key="2">
    <source>
        <dbReference type="Proteomes" id="UP000009223"/>
    </source>
</evidence>
<dbReference type="eggNOG" id="ENOG5031CT2">
    <property type="taxonomic scope" value="Bacteria"/>
</dbReference>
<reference evidence="1 2" key="2">
    <citation type="journal article" date="2011" name="ISME J.">
        <title>RNA-seq reveals cooperative metabolic interactions between two termite-gut spirochete species in co-culture.</title>
        <authorList>
            <person name="Rosenthal A.Z."/>
            <person name="Matson E.G."/>
            <person name="Eldar A."/>
            <person name="Leadbetter J.R."/>
        </authorList>
    </citation>
    <scope>NUCLEOTIDE SEQUENCE [LARGE SCALE GENOMIC DNA]</scope>
    <source>
        <strain evidence="2">ATCC BAA-887 / DSM 12427 / ZAS-2</strain>
    </source>
</reference>
<dbReference type="EMBL" id="CP001843">
    <property type="protein sequence ID" value="AEF86493.1"/>
    <property type="molecule type" value="Genomic_DNA"/>
</dbReference>
<dbReference type="HOGENOM" id="CLU_163303_1_0_12"/>
<dbReference type="Proteomes" id="UP000009223">
    <property type="component" value="Chromosome"/>
</dbReference>
<sequence>MPLLQVRDCPQELYETISQVAKIENRSISQQTIVLLKNALNLTQERKLRRKSVLQRIKNLNLKDVDTFPDPGKLIREDRDR</sequence>
<dbReference type="InterPro" id="IPR010985">
    <property type="entry name" value="Ribbon_hlx_hlx"/>
</dbReference>
<organism evidence="1 2">
    <name type="scientific">Treponema primitia (strain ATCC BAA-887 / DSM 12427 / ZAS-2)</name>
    <dbReference type="NCBI Taxonomy" id="545694"/>
    <lineage>
        <taxon>Bacteria</taxon>
        <taxon>Pseudomonadati</taxon>
        <taxon>Spirochaetota</taxon>
        <taxon>Spirochaetia</taxon>
        <taxon>Spirochaetales</taxon>
        <taxon>Treponemataceae</taxon>
        <taxon>Treponema</taxon>
    </lineage>
</organism>
<protein>
    <recommendedName>
        <fullName evidence="3">CopG-like ribbon-helix-helix domain-containing protein</fullName>
    </recommendedName>
</protein>
<dbReference type="OrthoDB" id="361773at2"/>
<reference evidence="2" key="1">
    <citation type="submission" date="2009-12" db="EMBL/GenBank/DDBJ databases">
        <title>Complete sequence of Treponema primitia strain ZAS-2.</title>
        <authorList>
            <person name="Tetu S.G."/>
            <person name="Matson E."/>
            <person name="Ren Q."/>
            <person name="Seshadri R."/>
            <person name="Elbourne L."/>
            <person name="Hassan K.A."/>
            <person name="Durkin A."/>
            <person name="Radune D."/>
            <person name="Mohamoud Y."/>
            <person name="Shay R."/>
            <person name="Jin S."/>
            <person name="Zhang X."/>
            <person name="Lucey K."/>
            <person name="Ballor N.R."/>
            <person name="Ottesen E."/>
            <person name="Rosenthal R."/>
            <person name="Allen A."/>
            <person name="Leadbetter J.R."/>
            <person name="Paulsen I.T."/>
        </authorList>
    </citation>
    <scope>NUCLEOTIDE SEQUENCE [LARGE SCALE GENOMIC DNA]</scope>
    <source>
        <strain evidence="2">ATCC BAA-887 / DSM 12427 / ZAS-2</strain>
    </source>
</reference>
<dbReference type="KEGG" id="tpi:TREPR_1411"/>